<dbReference type="InterPro" id="IPR035542">
    <property type="entry name" value="CRIP"/>
</dbReference>
<comment type="catalytic activity">
    <reaction evidence="1">
        <text>[protein]-peptidylproline (omega=180) = [protein]-peptidylproline (omega=0)</text>
        <dbReference type="Rhea" id="RHEA:16237"/>
        <dbReference type="Rhea" id="RHEA-COMP:10747"/>
        <dbReference type="Rhea" id="RHEA-COMP:10748"/>
        <dbReference type="ChEBI" id="CHEBI:83833"/>
        <dbReference type="ChEBI" id="CHEBI:83834"/>
        <dbReference type="EC" id="5.2.1.8"/>
    </reaction>
</comment>
<dbReference type="PANTHER" id="PTHR45843">
    <property type="entry name" value="PEPTIDYL-PROLYL CIS-TRANS ISOMERASE-LIKE 4"/>
    <property type="match status" value="1"/>
</dbReference>
<sequence length="201" mass="23921">MEQQDMKAHAQILEMVAEPVTTDEDLEVIFSRFGQINCCEVIRDRRTGASLQYAFIEFDKPEYCEAAFLKMDNVLIDDRRIHVDFSQSVSKSYQWQRKRTVAPVPKIEEAKKENRRRHRSRSRDRNRRYEDHHHRQIRSRSREVKRERNTTIDSFLNRSSTIVADDDNSIMVLGDVGAPQHKDTRNRKRSDNPRILPRILR</sequence>
<keyword evidence="4" id="KW-0697">Rotamase</keyword>
<accession>A0A915CTJ0</accession>
<evidence type="ECO:0000259" key="9">
    <source>
        <dbReference type="PROSITE" id="PS50102"/>
    </source>
</evidence>
<feature type="region of interest" description="Disordered" evidence="8">
    <location>
        <begin position="104"/>
        <end position="148"/>
    </location>
</feature>
<dbReference type="Proteomes" id="UP000887574">
    <property type="component" value="Unplaced"/>
</dbReference>
<evidence type="ECO:0000256" key="1">
    <source>
        <dbReference type="ARBA" id="ARBA00000971"/>
    </source>
</evidence>
<evidence type="ECO:0000313" key="10">
    <source>
        <dbReference type="Proteomes" id="UP000887574"/>
    </source>
</evidence>
<evidence type="ECO:0000256" key="4">
    <source>
        <dbReference type="ARBA" id="ARBA00023110"/>
    </source>
</evidence>
<keyword evidence="5" id="KW-0413">Isomerase</keyword>
<feature type="domain" description="RRM" evidence="9">
    <location>
        <begin position="9"/>
        <end position="88"/>
    </location>
</feature>
<dbReference type="PANTHER" id="PTHR45843:SF1">
    <property type="entry name" value="PEPTIDYL-PROLYL CIS-TRANS ISOMERASE-LIKE 4"/>
    <property type="match status" value="1"/>
</dbReference>
<evidence type="ECO:0000256" key="6">
    <source>
        <dbReference type="ARBA" id="ARBA00023242"/>
    </source>
</evidence>
<dbReference type="WBParaSite" id="jg12479">
    <property type="protein sequence ID" value="jg12479"/>
    <property type="gene ID" value="jg12479"/>
</dbReference>
<dbReference type="GO" id="GO:0003755">
    <property type="term" value="F:peptidyl-prolyl cis-trans isomerase activity"/>
    <property type="evidence" value="ECO:0007669"/>
    <property type="project" value="UniProtKB-KW"/>
</dbReference>
<dbReference type="Pfam" id="PF00076">
    <property type="entry name" value="RRM_1"/>
    <property type="match status" value="1"/>
</dbReference>
<proteinExistence type="predicted"/>
<evidence type="ECO:0000313" key="11">
    <source>
        <dbReference type="WBParaSite" id="jg12479"/>
    </source>
</evidence>
<evidence type="ECO:0000256" key="5">
    <source>
        <dbReference type="ARBA" id="ARBA00023235"/>
    </source>
</evidence>
<feature type="region of interest" description="Disordered" evidence="8">
    <location>
        <begin position="175"/>
        <end position="201"/>
    </location>
</feature>
<reference evidence="11" key="1">
    <citation type="submission" date="2022-11" db="UniProtKB">
        <authorList>
            <consortium name="WormBaseParasite"/>
        </authorList>
    </citation>
    <scope>IDENTIFICATION</scope>
</reference>
<dbReference type="InterPro" id="IPR035979">
    <property type="entry name" value="RBD_domain_sf"/>
</dbReference>
<dbReference type="EC" id="5.2.1.8" evidence="3"/>
<comment type="subcellular location">
    <subcellularLocation>
        <location evidence="2">Nucleus</location>
    </subcellularLocation>
</comment>
<feature type="compositionally biased region" description="Basic residues" evidence="8">
    <location>
        <begin position="113"/>
        <end position="126"/>
    </location>
</feature>
<dbReference type="AlphaFoldDB" id="A0A915CTJ0"/>
<keyword evidence="7" id="KW-0694">RNA-binding</keyword>
<protein>
    <recommendedName>
        <fullName evidence="3">peptidylprolyl isomerase</fullName>
        <ecNumber evidence="3">5.2.1.8</ecNumber>
    </recommendedName>
</protein>
<dbReference type="InterPro" id="IPR012677">
    <property type="entry name" value="Nucleotide-bd_a/b_plait_sf"/>
</dbReference>
<dbReference type="PROSITE" id="PS50102">
    <property type="entry name" value="RRM"/>
    <property type="match status" value="1"/>
</dbReference>
<dbReference type="GO" id="GO:0005634">
    <property type="term" value="C:nucleus"/>
    <property type="evidence" value="ECO:0007669"/>
    <property type="project" value="UniProtKB-SubCell"/>
</dbReference>
<keyword evidence="6" id="KW-0539">Nucleus</keyword>
<organism evidence="10 11">
    <name type="scientific">Ditylenchus dipsaci</name>
    <dbReference type="NCBI Taxonomy" id="166011"/>
    <lineage>
        <taxon>Eukaryota</taxon>
        <taxon>Metazoa</taxon>
        <taxon>Ecdysozoa</taxon>
        <taxon>Nematoda</taxon>
        <taxon>Chromadorea</taxon>
        <taxon>Rhabditida</taxon>
        <taxon>Tylenchina</taxon>
        <taxon>Tylenchomorpha</taxon>
        <taxon>Sphaerularioidea</taxon>
        <taxon>Anguinidae</taxon>
        <taxon>Anguininae</taxon>
        <taxon>Ditylenchus</taxon>
    </lineage>
</organism>
<evidence type="ECO:0000256" key="3">
    <source>
        <dbReference type="ARBA" id="ARBA00013194"/>
    </source>
</evidence>
<keyword evidence="10" id="KW-1185">Reference proteome</keyword>
<evidence type="ECO:0000256" key="8">
    <source>
        <dbReference type="SAM" id="MobiDB-lite"/>
    </source>
</evidence>
<dbReference type="SMART" id="SM00360">
    <property type="entry name" value="RRM"/>
    <property type="match status" value="1"/>
</dbReference>
<dbReference type="InterPro" id="IPR000504">
    <property type="entry name" value="RRM_dom"/>
</dbReference>
<name>A0A915CTJ0_9BILA</name>
<evidence type="ECO:0000256" key="7">
    <source>
        <dbReference type="PROSITE-ProRule" id="PRU00176"/>
    </source>
</evidence>
<dbReference type="GO" id="GO:0003723">
    <property type="term" value="F:RNA binding"/>
    <property type="evidence" value="ECO:0007669"/>
    <property type="project" value="UniProtKB-UniRule"/>
</dbReference>
<dbReference type="Gene3D" id="3.30.70.330">
    <property type="match status" value="1"/>
</dbReference>
<dbReference type="CDD" id="cd12235">
    <property type="entry name" value="RRM_PPIL4"/>
    <property type="match status" value="1"/>
</dbReference>
<dbReference type="SUPFAM" id="SSF54928">
    <property type="entry name" value="RNA-binding domain, RBD"/>
    <property type="match status" value="1"/>
</dbReference>
<evidence type="ECO:0000256" key="2">
    <source>
        <dbReference type="ARBA" id="ARBA00004123"/>
    </source>
</evidence>